<organism evidence="2 3">
    <name type="scientific">Streptomyces prasinosporus</name>
    <dbReference type="NCBI Taxonomy" id="68256"/>
    <lineage>
        <taxon>Bacteria</taxon>
        <taxon>Bacillati</taxon>
        <taxon>Actinomycetota</taxon>
        <taxon>Actinomycetes</taxon>
        <taxon>Kitasatosporales</taxon>
        <taxon>Streptomycetaceae</taxon>
        <taxon>Streptomyces</taxon>
        <taxon>Streptomyces albogriseolus group</taxon>
    </lineage>
</organism>
<protein>
    <submittedName>
        <fullName evidence="2">Uncharacterized protein</fullName>
    </submittedName>
</protein>
<accession>A0ABP6U8X5</accession>
<dbReference type="EMBL" id="BAAAXF010000074">
    <property type="protein sequence ID" value="GAA3503375.1"/>
    <property type="molecule type" value="Genomic_DNA"/>
</dbReference>
<keyword evidence="3" id="KW-1185">Reference proteome</keyword>
<proteinExistence type="predicted"/>
<evidence type="ECO:0000313" key="3">
    <source>
        <dbReference type="Proteomes" id="UP001501455"/>
    </source>
</evidence>
<gene>
    <name evidence="2" type="ORF">GCM10019016_104850</name>
</gene>
<reference evidence="3" key="1">
    <citation type="journal article" date="2019" name="Int. J. Syst. Evol. Microbiol.">
        <title>The Global Catalogue of Microorganisms (GCM) 10K type strain sequencing project: providing services to taxonomists for standard genome sequencing and annotation.</title>
        <authorList>
            <consortium name="The Broad Institute Genomics Platform"/>
            <consortium name="The Broad Institute Genome Sequencing Center for Infectious Disease"/>
            <person name="Wu L."/>
            <person name="Ma J."/>
        </authorList>
    </citation>
    <scope>NUCLEOTIDE SEQUENCE [LARGE SCALE GENOMIC DNA]</scope>
    <source>
        <strain evidence="3">JCM 4816</strain>
    </source>
</reference>
<name>A0ABP6U8X5_9ACTN</name>
<dbReference type="Proteomes" id="UP001501455">
    <property type="component" value="Unassembled WGS sequence"/>
</dbReference>
<dbReference type="RefSeq" id="WP_345584173.1">
    <property type="nucleotide sequence ID" value="NZ_BAAAXF010000074.1"/>
</dbReference>
<evidence type="ECO:0000256" key="1">
    <source>
        <dbReference type="SAM" id="MobiDB-lite"/>
    </source>
</evidence>
<comment type="caution">
    <text evidence="2">The sequence shown here is derived from an EMBL/GenBank/DDBJ whole genome shotgun (WGS) entry which is preliminary data.</text>
</comment>
<evidence type="ECO:0000313" key="2">
    <source>
        <dbReference type="EMBL" id="GAA3503375.1"/>
    </source>
</evidence>
<feature type="region of interest" description="Disordered" evidence="1">
    <location>
        <begin position="52"/>
        <end position="72"/>
    </location>
</feature>
<sequence length="132" mass="14472">MASHATGPYLFVAEAVLPYLHELDARGVIDLLADRVPGTLPALDTAGPGFFATSGTARRPEQGRGPYAPVLPRPNWPAGRRVHAYRYPITLAGLSEDLVAQMPLPYQQMVSAIAARRRPRAEDYRLSLLRLP</sequence>